<gene>
    <name evidence="1" type="ORF">HHL25_17885</name>
</gene>
<dbReference type="EMBL" id="JABBGK010000004">
    <property type="protein sequence ID" value="NML76006.1"/>
    <property type="molecule type" value="Genomic_DNA"/>
</dbReference>
<evidence type="ECO:0000313" key="2">
    <source>
        <dbReference type="Proteomes" id="UP000541470"/>
    </source>
</evidence>
<organism evidence="1 2">
    <name type="scientific">Rhizobium terricola</name>
    <dbReference type="NCBI Taxonomy" id="2728849"/>
    <lineage>
        <taxon>Bacteria</taxon>
        <taxon>Pseudomonadati</taxon>
        <taxon>Pseudomonadota</taxon>
        <taxon>Alphaproteobacteria</taxon>
        <taxon>Hyphomicrobiales</taxon>
        <taxon>Rhizobiaceae</taxon>
        <taxon>Rhizobium/Agrobacterium group</taxon>
        <taxon>Rhizobium</taxon>
    </lineage>
</organism>
<accession>A0A7Y0FXK5</accession>
<dbReference type="AlphaFoldDB" id="A0A7Y0FXK5"/>
<keyword evidence="2" id="KW-1185">Reference proteome</keyword>
<comment type="caution">
    <text evidence="1">The sequence shown here is derived from an EMBL/GenBank/DDBJ whole genome shotgun (WGS) entry which is preliminary data.</text>
</comment>
<reference evidence="1 2" key="1">
    <citation type="submission" date="2020-04" db="EMBL/GenBank/DDBJ databases">
        <title>Rhizobium sp. S-51 isolated from soil.</title>
        <authorList>
            <person name="Dahal R.H."/>
        </authorList>
    </citation>
    <scope>NUCLEOTIDE SEQUENCE [LARGE SCALE GENOMIC DNA]</scope>
    <source>
        <strain evidence="1 2">S-51</strain>
    </source>
</reference>
<evidence type="ECO:0000313" key="1">
    <source>
        <dbReference type="EMBL" id="NML76006.1"/>
    </source>
</evidence>
<name>A0A7Y0FXK5_9HYPH</name>
<protein>
    <submittedName>
        <fullName evidence="1">Uncharacterized protein</fullName>
    </submittedName>
</protein>
<proteinExistence type="predicted"/>
<sequence>MGLTGPQTLHANQQQYSASEIENTIIGRRIYLAVPFGGEFPLNYRRDGRVDGTGEALGLGRFAKPSDTGKWWIDGNRLCQKFTSWYKGEPMCFVLERVGANTLKWTRNNGQTGTARIGKSL</sequence>
<dbReference type="Proteomes" id="UP000541470">
    <property type="component" value="Unassembled WGS sequence"/>
</dbReference>